<dbReference type="EMBL" id="JACJTQ010000001">
    <property type="protein sequence ID" value="MBD2690248.1"/>
    <property type="molecule type" value="Genomic_DNA"/>
</dbReference>
<sequence>MTKVELTISTHTVTDTVKQEKAPKFDWKELRKIREEVNDPNPLTTKEICEIVREVRQLS</sequence>
<comment type="caution">
    <text evidence="1">The sequence shown here is derived from an EMBL/GenBank/DDBJ whole genome shotgun (WGS) entry which is preliminary data.</text>
</comment>
<dbReference type="RefSeq" id="WP_190904870.1">
    <property type="nucleotide sequence ID" value="NZ_JACJTQ010000001.1"/>
</dbReference>
<proteinExistence type="predicted"/>
<evidence type="ECO:0000313" key="1">
    <source>
        <dbReference type="EMBL" id="MBD2690248.1"/>
    </source>
</evidence>
<gene>
    <name evidence="1" type="ORF">H6G68_00510</name>
</gene>
<protein>
    <submittedName>
        <fullName evidence="1">Uncharacterized protein</fullName>
    </submittedName>
</protein>
<name>A0ABR8IW17_9NOST</name>
<organism evidence="1 2">
    <name type="scientific">Anabaena catenula FACHB-362</name>
    <dbReference type="NCBI Taxonomy" id="2692877"/>
    <lineage>
        <taxon>Bacteria</taxon>
        <taxon>Bacillati</taxon>
        <taxon>Cyanobacteriota</taxon>
        <taxon>Cyanophyceae</taxon>
        <taxon>Nostocales</taxon>
        <taxon>Nostocaceae</taxon>
        <taxon>Anabaena</taxon>
    </lineage>
</organism>
<evidence type="ECO:0000313" key="2">
    <source>
        <dbReference type="Proteomes" id="UP000660381"/>
    </source>
</evidence>
<dbReference type="Proteomes" id="UP000660381">
    <property type="component" value="Unassembled WGS sequence"/>
</dbReference>
<keyword evidence="2" id="KW-1185">Reference proteome</keyword>
<accession>A0ABR8IW17</accession>
<reference evidence="1 2" key="1">
    <citation type="journal article" date="2020" name="ISME J.">
        <title>Comparative genomics reveals insights into cyanobacterial evolution and habitat adaptation.</title>
        <authorList>
            <person name="Chen M.Y."/>
            <person name="Teng W.K."/>
            <person name="Zhao L."/>
            <person name="Hu C.X."/>
            <person name="Zhou Y.K."/>
            <person name="Han B.P."/>
            <person name="Song L.R."/>
            <person name="Shu W.S."/>
        </authorList>
    </citation>
    <scope>NUCLEOTIDE SEQUENCE [LARGE SCALE GENOMIC DNA]</scope>
    <source>
        <strain evidence="1 2">FACHB-362</strain>
    </source>
</reference>